<accession>A0A1M5K5B4</accession>
<dbReference type="Proteomes" id="UP000186132">
    <property type="component" value="Unassembled WGS sequence"/>
</dbReference>
<dbReference type="SUPFAM" id="SSF47413">
    <property type="entry name" value="lambda repressor-like DNA-binding domains"/>
    <property type="match status" value="1"/>
</dbReference>
<evidence type="ECO:0000259" key="1">
    <source>
        <dbReference type="PROSITE" id="PS50943"/>
    </source>
</evidence>
<dbReference type="CDD" id="cd00093">
    <property type="entry name" value="HTH_XRE"/>
    <property type="match status" value="1"/>
</dbReference>
<dbReference type="RefSeq" id="WP_073389700.1">
    <property type="nucleotide sequence ID" value="NZ_FQVU01000003.1"/>
</dbReference>
<keyword evidence="3" id="KW-1185">Reference proteome</keyword>
<dbReference type="GO" id="GO:0003677">
    <property type="term" value="F:DNA binding"/>
    <property type="evidence" value="ECO:0007669"/>
    <property type="project" value="InterPro"/>
</dbReference>
<protein>
    <submittedName>
        <fullName evidence="2">Transcriptional regulator, contains XRE-family HTH domain</fullName>
    </submittedName>
</protein>
<dbReference type="InterPro" id="IPR010982">
    <property type="entry name" value="Lambda_DNA-bd_dom_sf"/>
</dbReference>
<dbReference type="PANTHER" id="PTHR35010">
    <property type="entry name" value="BLL4672 PROTEIN-RELATED"/>
    <property type="match status" value="1"/>
</dbReference>
<dbReference type="Gene3D" id="3.30.450.180">
    <property type="match status" value="1"/>
</dbReference>
<sequence length="276" mass="29861">MTSTVGRPVGVLLREWRERRRLSQLELSSRAEVSTRHLSFVETGRSRPTPELILRLTEQLDVPLRERNQVLLAGGYAPAYPQHGLDAPALAGVRAALRRVLDGHQPYPALVLNRWWEVQDANAALGVMTAGCAARLLAPPVNALRLSLHPDGLAPRIANLAQWRGRLLAQLQHRVERTGDPRLRALHAELLGYAGDDVQAPPPTARADDVVVPLRLRDGAAELSLFSISAAVETAADVTVDELVIECFYPADDDTAARLRALAVSPGAAPAGPAAR</sequence>
<proteinExistence type="predicted"/>
<feature type="domain" description="HTH cro/C1-type" evidence="1">
    <location>
        <begin position="13"/>
        <end position="67"/>
    </location>
</feature>
<dbReference type="SMART" id="SM00530">
    <property type="entry name" value="HTH_XRE"/>
    <property type="match status" value="1"/>
</dbReference>
<dbReference type="EMBL" id="FQVU01000003">
    <property type="protein sequence ID" value="SHG47891.1"/>
    <property type="molecule type" value="Genomic_DNA"/>
</dbReference>
<dbReference type="AlphaFoldDB" id="A0A1M5K5B4"/>
<dbReference type="PANTHER" id="PTHR35010:SF4">
    <property type="entry name" value="BLL5781 PROTEIN"/>
    <property type="match status" value="1"/>
</dbReference>
<dbReference type="Pfam" id="PF17765">
    <property type="entry name" value="MLTR_LBD"/>
    <property type="match status" value="1"/>
</dbReference>
<dbReference type="Gene3D" id="1.10.260.40">
    <property type="entry name" value="lambda repressor-like DNA-binding domains"/>
    <property type="match status" value="1"/>
</dbReference>
<dbReference type="OrthoDB" id="2959414at2"/>
<reference evidence="2 3" key="1">
    <citation type="submission" date="2016-11" db="EMBL/GenBank/DDBJ databases">
        <authorList>
            <person name="Jaros S."/>
            <person name="Januszkiewicz K."/>
            <person name="Wedrychowicz H."/>
        </authorList>
    </citation>
    <scope>NUCLEOTIDE SEQUENCE [LARGE SCALE GENOMIC DNA]</scope>
    <source>
        <strain evidence="2 3">DSM 45627</strain>
    </source>
</reference>
<dbReference type="Pfam" id="PF01381">
    <property type="entry name" value="HTH_3"/>
    <property type="match status" value="1"/>
</dbReference>
<evidence type="ECO:0000313" key="3">
    <source>
        <dbReference type="Proteomes" id="UP000186132"/>
    </source>
</evidence>
<dbReference type="InterPro" id="IPR041413">
    <property type="entry name" value="MLTR_LBD"/>
</dbReference>
<dbReference type="InterPro" id="IPR001387">
    <property type="entry name" value="Cro/C1-type_HTH"/>
</dbReference>
<dbReference type="STRING" id="1206085.SAMN05443575_2057"/>
<evidence type="ECO:0000313" key="2">
    <source>
        <dbReference type="EMBL" id="SHG47891.1"/>
    </source>
</evidence>
<gene>
    <name evidence="2" type="ORF">SAMN05443575_2057</name>
</gene>
<dbReference type="PROSITE" id="PS50943">
    <property type="entry name" value="HTH_CROC1"/>
    <property type="match status" value="1"/>
</dbReference>
<organism evidence="2 3">
    <name type="scientific">Jatrophihabitans endophyticus</name>
    <dbReference type="NCBI Taxonomy" id="1206085"/>
    <lineage>
        <taxon>Bacteria</taxon>
        <taxon>Bacillati</taxon>
        <taxon>Actinomycetota</taxon>
        <taxon>Actinomycetes</taxon>
        <taxon>Jatrophihabitantales</taxon>
        <taxon>Jatrophihabitantaceae</taxon>
        <taxon>Jatrophihabitans</taxon>
    </lineage>
</organism>
<name>A0A1M5K5B4_9ACTN</name>